<dbReference type="InParanoid" id="A0A369J9V4"/>
<name>A0A369J9V4_HYPMA</name>
<organism evidence="2 3">
    <name type="scientific">Hypsizygus marmoreus</name>
    <name type="common">White beech mushroom</name>
    <name type="synonym">Agaricus marmoreus</name>
    <dbReference type="NCBI Taxonomy" id="39966"/>
    <lineage>
        <taxon>Eukaryota</taxon>
        <taxon>Fungi</taxon>
        <taxon>Dikarya</taxon>
        <taxon>Basidiomycota</taxon>
        <taxon>Agaricomycotina</taxon>
        <taxon>Agaricomycetes</taxon>
        <taxon>Agaricomycetidae</taxon>
        <taxon>Agaricales</taxon>
        <taxon>Tricholomatineae</taxon>
        <taxon>Lyophyllaceae</taxon>
        <taxon>Hypsizygus</taxon>
    </lineage>
</organism>
<feature type="signal peptide" evidence="1">
    <location>
        <begin position="1"/>
        <end position="19"/>
    </location>
</feature>
<accession>A0A369J9V4</accession>
<dbReference type="EMBL" id="LUEZ02000087">
    <property type="protein sequence ID" value="RDB18831.1"/>
    <property type="molecule type" value="Genomic_DNA"/>
</dbReference>
<evidence type="ECO:0000256" key="1">
    <source>
        <dbReference type="SAM" id="SignalP"/>
    </source>
</evidence>
<dbReference type="Proteomes" id="UP000076154">
    <property type="component" value="Unassembled WGS sequence"/>
</dbReference>
<evidence type="ECO:0000313" key="2">
    <source>
        <dbReference type="EMBL" id="RDB18831.1"/>
    </source>
</evidence>
<keyword evidence="3" id="KW-1185">Reference proteome</keyword>
<reference evidence="2" key="1">
    <citation type="submission" date="2018-04" db="EMBL/GenBank/DDBJ databases">
        <title>Whole genome sequencing of Hypsizygus marmoreus.</title>
        <authorList>
            <person name="Choi I.-G."/>
            <person name="Min B."/>
            <person name="Kim J.-G."/>
            <person name="Kim S."/>
            <person name="Oh Y.-L."/>
            <person name="Kong W.-S."/>
            <person name="Park H."/>
            <person name="Jeong J."/>
            <person name="Song E.-S."/>
        </authorList>
    </citation>
    <scope>NUCLEOTIDE SEQUENCE [LARGE SCALE GENOMIC DNA]</scope>
    <source>
        <strain evidence="2">51987-8</strain>
    </source>
</reference>
<proteinExistence type="predicted"/>
<feature type="chain" id="PRO_5016976501" evidence="1">
    <location>
        <begin position="20"/>
        <end position="106"/>
    </location>
</feature>
<dbReference type="AlphaFoldDB" id="A0A369J9V4"/>
<comment type="caution">
    <text evidence="2">The sequence shown here is derived from an EMBL/GenBank/DDBJ whole genome shotgun (WGS) entry which is preliminary data.</text>
</comment>
<protein>
    <submittedName>
        <fullName evidence="2">Uncharacterized protein</fullName>
    </submittedName>
</protein>
<keyword evidence="1" id="KW-0732">Signal</keyword>
<evidence type="ECO:0000313" key="3">
    <source>
        <dbReference type="Proteomes" id="UP000076154"/>
    </source>
</evidence>
<sequence>MHVHTLIAFFALAGAPVLAYHGQQTLCAHALSKDGSSISARGLAVALLDELAARSITTFTPLNTFALERRTMSAEERRTKQATVREMIADLFREGRPSARTQSGLS</sequence>
<gene>
    <name evidence="2" type="ORF">Hypma_014523</name>
</gene>